<feature type="compositionally biased region" description="Low complexity" evidence="1">
    <location>
        <begin position="57"/>
        <end position="66"/>
    </location>
</feature>
<dbReference type="Proteomes" id="UP000005240">
    <property type="component" value="Unassembled WGS sequence"/>
</dbReference>
<reference evidence="3" key="1">
    <citation type="submission" date="2009-11" db="EMBL/GenBank/DDBJ databases">
        <authorList>
            <consortium name="The Broad Institute Genome Sequencing Platform"/>
            <person name="Ward D."/>
            <person name="Feldgarden M."/>
            <person name="Earl A."/>
            <person name="Young S.K."/>
            <person name="Zeng Q."/>
            <person name="Koehrsen M."/>
            <person name="Alvarado L."/>
            <person name="Berlin A."/>
            <person name="Bochicchio J."/>
            <person name="Borenstein D."/>
            <person name="Chapman S.B."/>
            <person name="Chen Z."/>
            <person name="Engels R."/>
            <person name="Freedman E."/>
            <person name="Gellesch M."/>
            <person name="Goldberg J."/>
            <person name="Griggs A."/>
            <person name="Gujja S."/>
            <person name="Heilman E."/>
            <person name="Heiman D."/>
            <person name="Hepburn T."/>
            <person name="Howarth C."/>
            <person name="Jen D."/>
            <person name="Larson L."/>
            <person name="Lewis B."/>
            <person name="Mehta T."/>
            <person name="Park D."/>
            <person name="Pearson M."/>
            <person name="Roberts A."/>
            <person name="Saif S."/>
            <person name="Shea T."/>
            <person name="Shenoy N."/>
            <person name="Sisk P."/>
            <person name="Stolte C."/>
            <person name="Sykes S."/>
            <person name="Thomson T."/>
            <person name="Walk T."/>
            <person name="White J."/>
            <person name="Yandava C."/>
            <person name="Izard J."/>
            <person name="Baranova O.V."/>
            <person name="Blanton J.M."/>
            <person name="Tanner A.C."/>
            <person name="Dewhirst F.E."/>
            <person name="Haas B."/>
            <person name="Nusbaum C."/>
            <person name="Birren B."/>
        </authorList>
    </citation>
    <scope>NUCLEOTIDE SEQUENCE [LARGE SCALE GENOMIC DNA]</scope>
    <source>
        <strain evidence="3">1-1 BBBD Race 1</strain>
    </source>
</reference>
<sequence length="412" mass="47352">MFSKGFLASLLLLSHLYPFFAMENLGKGAADYRKLDKAAGESTKKKGSWLGRRFKSKAGPSSSAPAEDTQDEVIEYDRYRPIPEAEDTQDKLLIAEDDQYTGPMANHLFDKELEHPAATTALKNFFGGFFPLYSENEEAAFRERYVTREPPLQNLLNSYHSEAAQHKSRGPQPLSTNMIEALEGALYAIFQLQQPYFKPAVQMAYYGQAFCVITREPSLLSELIQSYIIKSMNVQSPNMSGRLKFLYKAMLEMKEWSSSLENPTKQASMVKRIYDRMRTRLFLQGESIGLGDNGERYLNRYFYGEKPLADMWEEHLKDFKRGKLGSNMKEKIKSALNAFFEIQDTDAEGQLKIAYYTRRFFGITAVSGRPATDRRSQKIILHIKSRMQLMESHGQMNSSHQKMWDVLLLMWT</sequence>
<reference evidence="4 5" key="3">
    <citation type="journal article" date="2017" name="G3 (Bethesda)">
        <title>Comparative analysis highlights variable genome content of wheat rusts and divergence of the mating loci.</title>
        <authorList>
            <person name="Cuomo C.A."/>
            <person name="Bakkeren G."/>
            <person name="Khalil H.B."/>
            <person name="Panwar V."/>
            <person name="Joly D."/>
            <person name="Linning R."/>
            <person name="Sakthikumar S."/>
            <person name="Song X."/>
            <person name="Adiconis X."/>
            <person name="Fan L."/>
            <person name="Goldberg J.M."/>
            <person name="Levin J.Z."/>
            <person name="Young S."/>
            <person name="Zeng Q."/>
            <person name="Anikster Y."/>
            <person name="Bruce M."/>
            <person name="Wang M."/>
            <person name="Yin C."/>
            <person name="McCallum B."/>
            <person name="Szabo L.J."/>
            <person name="Hulbert S."/>
            <person name="Chen X."/>
            <person name="Fellers J.P."/>
        </authorList>
    </citation>
    <scope>NUCLEOTIDE SEQUENCE</scope>
    <source>
        <strain evidence="4">isolate 1-1 / race 1 (BBBD)</strain>
        <strain evidence="5">Isolate 1-1 / race 1 (BBBD)</strain>
    </source>
</reference>
<feature type="region of interest" description="Disordered" evidence="1">
    <location>
        <begin position="53"/>
        <end position="72"/>
    </location>
</feature>
<dbReference type="EMBL" id="ADAS02000081">
    <property type="protein sequence ID" value="OAV91394.1"/>
    <property type="molecule type" value="Genomic_DNA"/>
</dbReference>
<evidence type="ECO:0000256" key="1">
    <source>
        <dbReference type="SAM" id="MobiDB-lite"/>
    </source>
</evidence>
<proteinExistence type="predicted"/>
<dbReference type="AlphaFoldDB" id="A0A180GFP1"/>
<evidence type="ECO:0000256" key="2">
    <source>
        <dbReference type="SAM" id="SignalP"/>
    </source>
</evidence>
<feature type="signal peptide" evidence="2">
    <location>
        <begin position="1"/>
        <end position="21"/>
    </location>
</feature>
<gene>
    <name evidence="3" type="ORF">PTTG_27976</name>
</gene>
<name>A0A180GFP1_PUCT1</name>
<evidence type="ECO:0000313" key="3">
    <source>
        <dbReference type="EMBL" id="OAV91394.1"/>
    </source>
</evidence>
<feature type="chain" id="PRO_5008109874" evidence="2">
    <location>
        <begin position="22"/>
        <end position="412"/>
    </location>
</feature>
<evidence type="ECO:0000313" key="4">
    <source>
        <dbReference type="EnsemblFungi" id="PTTG_27976-t43_1-p1"/>
    </source>
</evidence>
<reference evidence="4" key="4">
    <citation type="submission" date="2025-05" db="UniProtKB">
        <authorList>
            <consortium name="EnsemblFungi"/>
        </authorList>
    </citation>
    <scope>IDENTIFICATION</scope>
    <source>
        <strain evidence="4">isolate 1-1 / race 1 (BBBD)</strain>
    </source>
</reference>
<evidence type="ECO:0000313" key="5">
    <source>
        <dbReference type="Proteomes" id="UP000005240"/>
    </source>
</evidence>
<protein>
    <submittedName>
        <fullName evidence="3 4">Uncharacterized protein</fullName>
    </submittedName>
</protein>
<accession>A0A180GFP1</accession>
<keyword evidence="2" id="KW-0732">Signal</keyword>
<dbReference type="EnsemblFungi" id="PTTG_27976-t43_1">
    <property type="protein sequence ID" value="PTTG_27976-t43_1-p1"/>
    <property type="gene ID" value="PTTG_27976"/>
</dbReference>
<reference evidence="3" key="2">
    <citation type="submission" date="2016-05" db="EMBL/GenBank/DDBJ databases">
        <title>Comparative analysis highlights variable genome content of wheat rusts and divergence of the mating loci.</title>
        <authorList>
            <person name="Cuomo C.A."/>
            <person name="Bakkeren G."/>
            <person name="Szabo L."/>
            <person name="Khalil H."/>
            <person name="Joly D."/>
            <person name="Goldberg J."/>
            <person name="Young S."/>
            <person name="Zeng Q."/>
            <person name="Fellers J."/>
        </authorList>
    </citation>
    <scope>NUCLEOTIDE SEQUENCE [LARGE SCALE GENOMIC DNA]</scope>
    <source>
        <strain evidence="3">1-1 BBBD Race 1</strain>
    </source>
</reference>
<organism evidence="3">
    <name type="scientific">Puccinia triticina (isolate 1-1 / race 1 (BBBD))</name>
    <name type="common">Brown leaf rust fungus</name>
    <dbReference type="NCBI Taxonomy" id="630390"/>
    <lineage>
        <taxon>Eukaryota</taxon>
        <taxon>Fungi</taxon>
        <taxon>Dikarya</taxon>
        <taxon>Basidiomycota</taxon>
        <taxon>Pucciniomycotina</taxon>
        <taxon>Pucciniomycetes</taxon>
        <taxon>Pucciniales</taxon>
        <taxon>Pucciniaceae</taxon>
        <taxon>Puccinia</taxon>
    </lineage>
</organism>
<keyword evidence="5" id="KW-1185">Reference proteome</keyword>
<dbReference type="VEuPathDB" id="FungiDB:PTTG_27976"/>